<reference evidence="3 4" key="1">
    <citation type="submission" date="2018-06" db="EMBL/GenBank/DDBJ databases">
        <title>Comparative genomics reveals the genomic features of Rhizophagus irregularis, R. cerebriforme, R. diaphanum and Gigaspora rosea, and their symbiotic lifestyle signature.</title>
        <authorList>
            <person name="Morin E."/>
            <person name="San Clemente H."/>
            <person name="Chen E.C.H."/>
            <person name="De La Providencia I."/>
            <person name="Hainaut M."/>
            <person name="Kuo A."/>
            <person name="Kohler A."/>
            <person name="Murat C."/>
            <person name="Tang N."/>
            <person name="Roy S."/>
            <person name="Loubradou J."/>
            <person name="Henrissat B."/>
            <person name="Grigoriev I.V."/>
            <person name="Corradi N."/>
            <person name="Roux C."/>
            <person name="Martin F.M."/>
        </authorList>
    </citation>
    <scope>NUCLEOTIDE SEQUENCE [LARGE SCALE GENOMIC DNA]</scope>
    <source>
        <strain evidence="3 4">DAOM 194757</strain>
    </source>
</reference>
<feature type="chain" id="PRO_5017214649" evidence="2">
    <location>
        <begin position="24"/>
        <end position="233"/>
    </location>
</feature>
<dbReference type="AlphaFoldDB" id="A0A397UHF3"/>
<evidence type="ECO:0000313" key="4">
    <source>
        <dbReference type="Proteomes" id="UP000266673"/>
    </source>
</evidence>
<keyword evidence="2" id="KW-0732">Signal</keyword>
<proteinExistence type="predicted"/>
<dbReference type="OrthoDB" id="2373603at2759"/>
<feature type="region of interest" description="Disordered" evidence="1">
    <location>
        <begin position="208"/>
        <end position="233"/>
    </location>
</feature>
<keyword evidence="4" id="KW-1185">Reference proteome</keyword>
<organism evidence="3 4">
    <name type="scientific">Gigaspora rosea</name>
    <dbReference type="NCBI Taxonomy" id="44941"/>
    <lineage>
        <taxon>Eukaryota</taxon>
        <taxon>Fungi</taxon>
        <taxon>Fungi incertae sedis</taxon>
        <taxon>Mucoromycota</taxon>
        <taxon>Glomeromycotina</taxon>
        <taxon>Glomeromycetes</taxon>
        <taxon>Diversisporales</taxon>
        <taxon>Gigasporaceae</taxon>
        <taxon>Gigaspora</taxon>
    </lineage>
</organism>
<accession>A0A397UHF3</accession>
<feature type="compositionally biased region" description="Pro residues" evidence="1">
    <location>
        <begin position="224"/>
        <end position="233"/>
    </location>
</feature>
<evidence type="ECO:0000313" key="3">
    <source>
        <dbReference type="EMBL" id="RIB09732.1"/>
    </source>
</evidence>
<dbReference type="EMBL" id="QKWP01001334">
    <property type="protein sequence ID" value="RIB09732.1"/>
    <property type="molecule type" value="Genomic_DNA"/>
</dbReference>
<dbReference type="Proteomes" id="UP000266673">
    <property type="component" value="Unassembled WGS sequence"/>
</dbReference>
<comment type="caution">
    <text evidence="3">The sequence shown here is derived from an EMBL/GenBank/DDBJ whole genome shotgun (WGS) entry which is preliminary data.</text>
</comment>
<name>A0A397UHF3_9GLOM</name>
<evidence type="ECO:0000256" key="1">
    <source>
        <dbReference type="SAM" id="MobiDB-lite"/>
    </source>
</evidence>
<feature type="signal peptide" evidence="2">
    <location>
        <begin position="1"/>
        <end position="23"/>
    </location>
</feature>
<sequence>MKPFHFIFFTLLMFSFSGTLSNAHPKIYPAALLLATSGMDIKGQMGFYQDSNGSLWLTSTYQYGFQDPKEWDYCYTIQNKCGEILFNLTDSLSMEYAKDSGCNGYDDKSKNYSKKRSIFNKRHEDKHEVGPWGTEPWVVKVGDLTWDCGDKDGFKYQNCDGKDIYKDMVKGYDSEKTLKRLANQEPASGFYLVIDGQSKWGKRASIKSPAPINVNNQGGEVAPAAPPAKGPRK</sequence>
<evidence type="ECO:0000256" key="2">
    <source>
        <dbReference type="SAM" id="SignalP"/>
    </source>
</evidence>
<protein>
    <submittedName>
        <fullName evidence="3">Uncharacterized protein</fullName>
    </submittedName>
</protein>
<gene>
    <name evidence="3" type="ORF">C2G38_2267013</name>
</gene>